<protein>
    <submittedName>
        <fullName evidence="1">HAD-IA family hydrolase</fullName>
    </submittedName>
</protein>
<sequence>MVHRPLGNHHVRPDTLLVTSDATKQTVPVADEKEPQREPGELSESVERAGPVERAETAEPAAGPEELAELVKGARYVLFDFDGPICRLFAGRPASMIARAQVEWLDGQGLGEALTPAERVDEDPHSALRSLGLQRPDSDLVVEMEKRLTDQELRAVRSAWPTEHADPLIRTWTAVGARLAITTNNAPEAARRYIEGRGLSACFEPHIYGRTQDLKLLKPDPYCLNRALQAMGAAPAATLMIGDTPTDLAAARAAGVGFLGYARNERKAGLLRDAGARHVIGSLQTLLGILIKRT</sequence>
<evidence type="ECO:0000313" key="2">
    <source>
        <dbReference type="Proteomes" id="UP001432251"/>
    </source>
</evidence>
<evidence type="ECO:0000313" key="1">
    <source>
        <dbReference type="EMBL" id="WWQ65125.1"/>
    </source>
</evidence>
<keyword evidence="2" id="KW-1185">Reference proteome</keyword>
<name>A0ACD5ADH3_9ACTN</name>
<accession>A0ACD5ADH3</accession>
<dbReference type="Proteomes" id="UP001432251">
    <property type="component" value="Chromosome"/>
</dbReference>
<keyword evidence="1" id="KW-0378">Hydrolase</keyword>
<proteinExistence type="predicted"/>
<organism evidence="1 2">
    <name type="scientific">Streptomyces citrinus</name>
    <dbReference type="NCBI Taxonomy" id="3118173"/>
    <lineage>
        <taxon>Bacteria</taxon>
        <taxon>Bacillati</taxon>
        <taxon>Actinomycetota</taxon>
        <taxon>Actinomycetes</taxon>
        <taxon>Kitasatosporales</taxon>
        <taxon>Streptomycetaceae</taxon>
        <taxon>Streptomyces</taxon>
    </lineage>
</organism>
<reference evidence="1" key="1">
    <citation type="journal article" date="2025" name="Int. J. Syst. Evol. Microbiol.">
        <title>Streptomyces citrinus sp. nov., with yellow diffusible pigment.</title>
        <authorList>
            <person name="He Y."/>
            <person name="Yang E."/>
            <person name="Xu J."/>
            <person name="Sun Y."/>
            <person name="Sun L."/>
        </authorList>
    </citation>
    <scope>NUCLEOTIDE SEQUENCE</scope>
    <source>
        <strain evidence="1">Q6</strain>
    </source>
</reference>
<gene>
    <name evidence="1" type="ORF">V2W30_18480</name>
</gene>
<dbReference type="EMBL" id="CP146022">
    <property type="protein sequence ID" value="WWQ65125.1"/>
    <property type="molecule type" value="Genomic_DNA"/>
</dbReference>